<accession>A0AC58LMJ2</accession>
<name>A0AC58LMJ2_CASCN</name>
<dbReference type="Proteomes" id="UP001732720">
    <property type="component" value="Chromosome X"/>
</dbReference>
<dbReference type="RefSeq" id="XP_073918368.1">
    <property type="nucleotide sequence ID" value="XM_074062267.1"/>
</dbReference>
<evidence type="ECO:0000313" key="1">
    <source>
        <dbReference type="Proteomes" id="UP001732720"/>
    </source>
</evidence>
<organism evidence="1 2">
    <name type="scientific">Castor canadensis</name>
    <name type="common">American beaver</name>
    <dbReference type="NCBI Taxonomy" id="51338"/>
    <lineage>
        <taxon>Eukaryota</taxon>
        <taxon>Metazoa</taxon>
        <taxon>Chordata</taxon>
        <taxon>Craniata</taxon>
        <taxon>Vertebrata</taxon>
        <taxon>Euteleostomi</taxon>
        <taxon>Mammalia</taxon>
        <taxon>Eutheria</taxon>
        <taxon>Euarchontoglires</taxon>
        <taxon>Glires</taxon>
        <taxon>Rodentia</taxon>
        <taxon>Castorimorpha</taxon>
        <taxon>Castoridae</taxon>
        <taxon>Castor</taxon>
    </lineage>
</organism>
<sequence length="502" mass="57262">MDSDGNSFHIVDEQAFAKEVLPKYFKHNNISSFIRQLHIYGFRKVIAMDSGRSSQDKVPMEFQHPLFKRGEACLLGDIKRKVPTVKTEDVRIYTDKLQRMLTETQELRNKQSNMDAKFAELKKEHAALWLEMTKLRKKYCEQQKLLTQILQFILGLMSGKHKNRKRSLPVISGATAAKCARQYFHIPEEKKKEAVEILKDGYAIIEDKYKILLDRTLPILKDESKSLVSSVDQASRDDRKDCKGSSQDVLKSEDSLTMELDLAIPYFQELIIKKSFGQETEDISLELVSSPQDRDSILIEDKSDTQYNTIVNRDEMHCTEGNLVELKSLPCRKKVNYDSDLVSESVSCELPTLMTNKIETSLNMDVMSETDNLSLMKIEEGENSPLGANGKKDKQVIQYKKKNLLSLLDDVPISDFAERLQQSNDLLLDDLKNPSNVSPDLGHHDYITLNISSPQEGVANPIENLVPQLCMETSGESNVLPFFFLNPATNFFDEYIEIEPST</sequence>
<protein>
    <submittedName>
        <fullName evidence="2">Heat shock factor protein 3-like</fullName>
    </submittedName>
</protein>
<gene>
    <name evidence="2" type="primary">LOC141419468</name>
</gene>
<proteinExistence type="predicted"/>
<reference evidence="2" key="1">
    <citation type="submission" date="2025-08" db="UniProtKB">
        <authorList>
            <consortium name="RefSeq"/>
        </authorList>
    </citation>
    <scope>IDENTIFICATION</scope>
</reference>
<keyword evidence="1" id="KW-1185">Reference proteome</keyword>
<evidence type="ECO:0000313" key="2">
    <source>
        <dbReference type="RefSeq" id="XP_073918368.1"/>
    </source>
</evidence>